<protein>
    <submittedName>
        <fullName evidence="1">Uncharacterized protein</fullName>
    </submittedName>
</protein>
<feature type="non-terminal residue" evidence="1">
    <location>
        <position position="229"/>
    </location>
</feature>
<organism evidence="1 2">
    <name type="scientific">Beta vulgaris subsp. vulgaris</name>
    <name type="common">Beet</name>
    <dbReference type="NCBI Taxonomy" id="3555"/>
    <lineage>
        <taxon>Eukaryota</taxon>
        <taxon>Viridiplantae</taxon>
        <taxon>Streptophyta</taxon>
        <taxon>Embryophyta</taxon>
        <taxon>Tracheophyta</taxon>
        <taxon>Spermatophyta</taxon>
        <taxon>Magnoliopsida</taxon>
        <taxon>eudicotyledons</taxon>
        <taxon>Gunneridae</taxon>
        <taxon>Pentapetalae</taxon>
        <taxon>Caryophyllales</taxon>
        <taxon>Chenopodiaceae</taxon>
        <taxon>Betoideae</taxon>
        <taxon>Beta</taxon>
    </lineage>
</organism>
<dbReference type="EMBL" id="KQ100431">
    <property type="protein sequence ID" value="KMS93647.1"/>
    <property type="molecule type" value="Genomic_DNA"/>
</dbReference>
<dbReference type="Proteomes" id="UP000035740">
    <property type="component" value="Unassembled WGS sequence"/>
</dbReference>
<dbReference type="AlphaFoldDB" id="A0A0J8B179"/>
<keyword evidence="2" id="KW-1185">Reference proteome</keyword>
<name>A0A0J8B179_BETVV</name>
<evidence type="ECO:0000313" key="2">
    <source>
        <dbReference type="Proteomes" id="UP000035740"/>
    </source>
</evidence>
<dbReference type="Gramene" id="KMS93647">
    <property type="protein sequence ID" value="KMS93647"/>
    <property type="gene ID" value="BVRB_029360"/>
</dbReference>
<reference evidence="1 2" key="1">
    <citation type="journal article" date="2014" name="Nature">
        <title>The genome of the recently domesticated crop plant sugar beet (Beta vulgaris).</title>
        <authorList>
            <person name="Dohm J.C."/>
            <person name="Minoche A.E."/>
            <person name="Holtgrawe D."/>
            <person name="Capella-Gutierrez S."/>
            <person name="Zakrzewski F."/>
            <person name="Tafer H."/>
            <person name="Rupp O."/>
            <person name="Sorensen T.R."/>
            <person name="Stracke R."/>
            <person name="Reinhardt R."/>
            <person name="Goesmann A."/>
            <person name="Kraft T."/>
            <person name="Schulz B."/>
            <person name="Stadler P.F."/>
            <person name="Schmidt T."/>
            <person name="Gabaldon T."/>
            <person name="Lehrach H."/>
            <person name="Weisshaar B."/>
            <person name="Himmelbauer H."/>
        </authorList>
    </citation>
    <scope>NUCLEOTIDE SEQUENCE [LARGE SCALE GENOMIC DNA]</scope>
    <source>
        <tissue evidence="1">Taproot</tissue>
    </source>
</reference>
<gene>
    <name evidence="1" type="ORF">BVRB_029360</name>
</gene>
<evidence type="ECO:0000313" key="1">
    <source>
        <dbReference type="EMBL" id="KMS93647.1"/>
    </source>
</evidence>
<proteinExistence type="predicted"/>
<sequence length="229" mass="24903">MSLVTLDQIDLPLTHDHRRPALCIKPAKFVDAFLANGSRNVLQSEPVSASASNKTAEQSYDIPINVGALLTLLAGCIDLDPGQYAAQTDVLLPYLAAFLIDPQSSDVAGRVEHCLFRLLEVAAAHHVTVAAVVRAVLDDRVARNLSNKYRILAALPHTKFGTAVAKQAALKAICTRLKIVEDANKAQTVTPIERLVAIVEKAALHEKCEQMAVQYDLATLLRLQHLIVF</sequence>
<accession>A0A0J8B179</accession>